<comment type="caution">
    <text evidence="3">The sequence shown here is derived from an EMBL/GenBank/DDBJ whole genome shotgun (WGS) entry which is preliminary data.</text>
</comment>
<feature type="region of interest" description="Disordered" evidence="2">
    <location>
        <begin position="68"/>
        <end position="96"/>
    </location>
</feature>
<evidence type="ECO:0000313" key="3">
    <source>
        <dbReference type="EMBL" id="GCB74008.1"/>
    </source>
</evidence>
<reference evidence="3 4" key="1">
    <citation type="journal article" date="2018" name="Nat. Ecol. Evol.">
        <title>Shark genomes provide insights into elasmobranch evolution and the origin of vertebrates.</title>
        <authorList>
            <person name="Hara Y"/>
            <person name="Yamaguchi K"/>
            <person name="Onimaru K"/>
            <person name="Kadota M"/>
            <person name="Koyanagi M"/>
            <person name="Keeley SD"/>
            <person name="Tatsumi K"/>
            <person name="Tanaka K"/>
            <person name="Motone F"/>
            <person name="Kageyama Y"/>
            <person name="Nozu R"/>
            <person name="Adachi N"/>
            <person name="Nishimura O"/>
            <person name="Nakagawa R"/>
            <person name="Tanegashima C"/>
            <person name="Kiyatake I"/>
            <person name="Matsumoto R"/>
            <person name="Murakumo K"/>
            <person name="Nishida K"/>
            <person name="Terakita A"/>
            <person name="Kuratani S"/>
            <person name="Sato K"/>
            <person name="Hyodo S Kuraku.S."/>
        </authorList>
    </citation>
    <scope>NUCLEOTIDE SEQUENCE [LARGE SCALE GENOMIC DNA]</scope>
</reference>
<feature type="coiled-coil region" evidence="1">
    <location>
        <begin position="39"/>
        <end position="66"/>
    </location>
</feature>
<proteinExistence type="predicted"/>
<evidence type="ECO:0000313" key="4">
    <source>
        <dbReference type="Proteomes" id="UP000288216"/>
    </source>
</evidence>
<keyword evidence="1" id="KW-0175">Coiled coil</keyword>
<feature type="region of interest" description="Disordered" evidence="2">
    <location>
        <begin position="1"/>
        <end position="23"/>
    </location>
</feature>
<organism evidence="3 4">
    <name type="scientific">Scyliorhinus torazame</name>
    <name type="common">Cloudy catshark</name>
    <name type="synonym">Catulus torazame</name>
    <dbReference type="NCBI Taxonomy" id="75743"/>
    <lineage>
        <taxon>Eukaryota</taxon>
        <taxon>Metazoa</taxon>
        <taxon>Chordata</taxon>
        <taxon>Craniata</taxon>
        <taxon>Vertebrata</taxon>
        <taxon>Chondrichthyes</taxon>
        <taxon>Elasmobranchii</taxon>
        <taxon>Galeomorphii</taxon>
        <taxon>Galeoidea</taxon>
        <taxon>Carcharhiniformes</taxon>
        <taxon>Scyliorhinidae</taxon>
        <taxon>Scyliorhinus</taxon>
    </lineage>
</organism>
<accession>A0A401PLN1</accession>
<protein>
    <submittedName>
        <fullName evidence="3">Uncharacterized protein</fullName>
    </submittedName>
</protein>
<sequence length="96" mass="11182">MADGESKMKDKDKVLLQPEKEQTGIRLGHGNMMLRFKELEEKSLDASNVQRTIKLLNNDMAEMKIKYRRESRSSQKGAVSDHEERFQKEVNAKMKL</sequence>
<dbReference type="EMBL" id="BFAA01000820">
    <property type="protein sequence ID" value="GCB74008.1"/>
    <property type="molecule type" value="Genomic_DNA"/>
</dbReference>
<gene>
    <name evidence="3" type="ORF">scyTo_0003092</name>
</gene>
<keyword evidence="4" id="KW-1185">Reference proteome</keyword>
<dbReference type="AlphaFoldDB" id="A0A401PLN1"/>
<dbReference type="Proteomes" id="UP000288216">
    <property type="component" value="Unassembled WGS sequence"/>
</dbReference>
<name>A0A401PLN1_SCYTO</name>
<evidence type="ECO:0000256" key="1">
    <source>
        <dbReference type="SAM" id="Coils"/>
    </source>
</evidence>
<evidence type="ECO:0000256" key="2">
    <source>
        <dbReference type="SAM" id="MobiDB-lite"/>
    </source>
</evidence>